<reference evidence="12 13" key="1">
    <citation type="submission" date="2010-07" db="EMBL/GenBank/DDBJ databases">
        <authorList>
            <person name="Sid Ahmed O."/>
        </authorList>
    </citation>
    <scope>NUCLEOTIDE SEQUENCE [LARGE SCALE GENOMIC DNA]</scope>
    <source>
        <strain evidence="12 13">TX4248</strain>
    </source>
</reference>
<dbReference type="HOGENOM" id="CLU_116157_1_0_9"/>
<dbReference type="RefSeq" id="WP_002383336.1">
    <property type="nucleotide sequence ID" value="NZ_GL454411.1"/>
</dbReference>
<protein>
    <submittedName>
        <fullName evidence="12">Preprotein translocase, YajC subunit</fullName>
    </submittedName>
</protein>
<dbReference type="Pfam" id="PF02699">
    <property type="entry name" value="YajC"/>
    <property type="match status" value="1"/>
</dbReference>
<evidence type="ECO:0000256" key="2">
    <source>
        <dbReference type="ARBA" id="ARBA00006742"/>
    </source>
</evidence>
<evidence type="ECO:0000256" key="1">
    <source>
        <dbReference type="ARBA" id="ARBA00004162"/>
    </source>
</evidence>
<evidence type="ECO:0000313" key="13">
    <source>
        <dbReference type="Proteomes" id="UP000004846"/>
    </source>
</evidence>
<keyword evidence="4" id="KW-1003">Cell membrane</keyword>
<dbReference type="Proteomes" id="UP000004846">
    <property type="component" value="Unassembled WGS sequence"/>
</dbReference>
<evidence type="ECO:0000256" key="3">
    <source>
        <dbReference type="ARBA" id="ARBA00022448"/>
    </source>
</evidence>
<evidence type="ECO:0000313" key="12">
    <source>
        <dbReference type="EMBL" id="EFM84141.1"/>
    </source>
</evidence>
<name>A0A125WA10_ENTFL</name>
<keyword evidence="6" id="KW-0653">Protein transport</keyword>
<keyword evidence="3" id="KW-0813">Transport</keyword>
<dbReference type="GeneID" id="60893235"/>
<dbReference type="GO" id="GO:0015031">
    <property type="term" value="P:protein transport"/>
    <property type="evidence" value="ECO:0007669"/>
    <property type="project" value="UniProtKB-KW"/>
</dbReference>
<dbReference type="SMART" id="SM01323">
    <property type="entry name" value="YajC"/>
    <property type="match status" value="1"/>
</dbReference>
<sequence>MQSEVKQMGGGFTMIFTLVLLGGMMFFMTRSQKKQQQERQKQLNAMKTGDSVVTIGGLHGVLSEINEKTVLIDCEGIVLEFDRAAIRTVTPGTAVTNDSAVTSVPVTEVEETVTEEVTEVPETSDPSKEKKD</sequence>
<comment type="similarity">
    <text evidence="2">Belongs to the YajC family.</text>
</comment>
<comment type="subcellular location">
    <subcellularLocation>
        <location evidence="1">Cell membrane</location>
        <topology evidence="1">Single-pass membrane protein</topology>
    </subcellularLocation>
</comment>
<dbReference type="InterPro" id="IPR003849">
    <property type="entry name" value="Preprotein_translocase_YajC"/>
</dbReference>
<dbReference type="PRINTS" id="PR01853">
    <property type="entry name" value="YAJCTRNLCASE"/>
</dbReference>
<evidence type="ECO:0000256" key="9">
    <source>
        <dbReference type="ARBA" id="ARBA00023136"/>
    </source>
</evidence>
<dbReference type="PANTHER" id="PTHR33909">
    <property type="entry name" value="SEC TRANSLOCON ACCESSORY COMPLEX SUBUNIT YAJC"/>
    <property type="match status" value="1"/>
</dbReference>
<evidence type="ECO:0000256" key="7">
    <source>
        <dbReference type="ARBA" id="ARBA00022989"/>
    </source>
</evidence>
<dbReference type="PANTHER" id="PTHR33909:SF1">
    <property type="entry name" value="SEC TRANSLOCON ACCESSORY COMPLEX SUBUNIT YAJC"/>
    <property type="match status" value="1"/>
</dbReference>
<keyword evidence="7 11" id="KW-1133">Transmembrane helix</keyword>
<organism evidence="12 13">
    <name type="scientific">Enterococcus faecalis TX4248</name>
    <dbReference type="NCBI Taxonomy" id="749495"/>
    <lineage>
        <taxon>Bacteria</taxon>
        <taxon>Bacillati</taxon>
        <taxon>Bacillota</taxon>
        <taxon>Bacilli</taxon>
        <taxon>Lactobacillales</taxon>
        <taxon>Enterococcaceae</taxon>
        <taxon>Enterococcus</taxon>
    </lineage>
</organism>
<accession>A0A125WA10</accession>
<comment type="caution">
    <text evidence="12">The sequence shown here is derived from an EMBL/GenBank/DDBJ whole genome shotgun (WGS) entry which is preliminary data.</text>
</comment>
<evidence type="ECO:0000256" key="10">
    <source>
        <dbReference type="SAM" id="MobiDB-lite"/>
    </source>
</evidence>
<keyword evidence="9 11" id="KW-0472">Membrane</keyword>
<keyword evidence="8" id="KW-0811">Translocation</keyword>
<dbReference type="NCBIfam" id="TIGR00739">
    <property type="entry name" value="yajC"/>
    <property type="match status" value="1"/>
</dbReference>
<evidence type="ECO:0000256" key="6">
    <source>
        <dbReference type="ARBA" id="ARBA00022927"/>
    </source>
</evidence>
<dbReference type="AlphaFoldDB" id="A0A125WA10"/>
<feature type="transmembrane region" description="Helical" evidence="11">
    <location>
        <begin position="12"/>
        <end position="29"/>
    </location>
</feature>
<keyword evidence="5 11" id="KW-0812">Transmembrane</keyword>
<evidence type="ECO:0000256" key="5">
    <source>
        <dbReference type="ARBA" id="ARBA00022692"/>
    </source>
</evidence>
<dbReference type="EMBL" id="AEBR01000005">
    <property type="protein sequence ID" value="EFM84141.1"/>
    <property type="molecule type" value="Genomic_DNA"/>
</dbReference>
<gene>
    <name evidence="12" type="primary">yajC</name>
    <name evidence="12" type="ORF">HMPREF9498_00116</name>
</gene>
<dbReference type="GO" id="GO:0005886">
    <property type="term" value="C:plasma membrane"/>
    <property type="evidence" value="ECO:0007669"/>
    <property type="project" value="UniProtKB-SubCell"/>
</dbReference>
<feature type="region of interest" description="Disordered" evidence="10">
    <location>
        <begin position="106"/>
        <end position="132"/>
    </location>
</feature>
<evidence type="ECO:0000256" key="8">
    <source>
        <dbReference type="ARBA" id="ARBA00023010"/>
    </source>
</evidence>
<evidence type="ECO:0000256" key="4">
    <source>
        <dbReference type="ARBA" id="ARBA00022475"/>
    </source>
</evidence>
<evidence type="ECO:0000256" key="11">
    <source>
        <dbReference type="SAM" id="Phobius"/>
    </source>
</evidence>
<proteinExistence type="inferred from homology"/>
<feature type="compositionally biased region" description="Acidic residues" evidence="10">
    <location>
        <begin position="108"/>
        <end position="119"/>
    </location>
</feature>